<feature type="transmembrane region" description="Helical" evidence="1">
    <location>
        <begin position="341"/>
        <end position="362"/>
    </location>
</feature>
<evidence type="ECO:0000313" key="4">
    <source>
        <dbReference type="EMBL" id="NYE06969.1"/>
    </source>
</evidence>
<dbReference type="EMBL" id="JACCBX010000007">
    <property type="protein sequence ID" value="NYE06969.1"/>
    <property type="molecule type" value="Genomic_DNA"/>
</dbReference>
<dbReference type="GO" id="GO:0009636">
    <property type="term" value="P:response to toxic substance"/>
    <property type="evidence" value="ECO:0007669"/>
    <property type="project" value="TreeGrafter"/>
</dbReference>
<dbReference type="PANTHER" id="PTHR37810:SF9">
    <property type="entry name" value="MEMBRANE PROTEIN"/>
    <property type="match status" value="1"/>
</dbReference>
<protein>
    <submittedName>
        <fullName evidence="4">Membrane protein</fullName>
    </submittedName>
</protein>
<dbReference type="Pfam" id="PF19124">
    <property type="entry name" value="DUF5808"/>
    <property type="match status" value="1"/>
</dbReference>
<dbReference type="InterPro" id="IPR012867">
    <property type="entry name" value="DUF1648"/>
</dbReference>
<feature type="domain" description="DUF1648" evidence="2">
    <location>
        <begin position="147"/>
        <end position="194"/>
    </location>
</feature>
<feature type="transmembrane region" description="Helical" evidence="1">
    <location>
        <begin position="6"/>
        <end position="24"/>
    </location>
</feature>
<evidence type="ECO:0000259" key="3">
    <source>
        <dbReference type="Pfam" id="PF19124"/>
    </source>
</evidence>
<keyword evidence="1" id="KW-0812">Transmembrane</keyword>
<dbReference type="Pfam" id="PF07853">
    <property type="entry name" value="DUF1648"/>
    <property type="match status" value="1"/>
</dbReference>
<name>A0A852TFT8_9BACI</name>
<reference evidence="5" key="2">
    <citation type="submission" date="2020-08" db="EMBL/GenBank/DDBJ databases">
        <title>The Agave Microbiome: Exploring the role of microbial communities in plant adaptations to desert environments.</title>
        <authorList>
            <person name="Partida-Martinez L.P."/>
        </authorList>
    </citation>
    <scope>NUCLEOTIDE SEQUENCE [LARGE SCALE GENOMIC DNA]</scope>
    <source>
        <strain evidence="5">AT2.8</strain>
    </source>
</reference>
<feature type="transmembrane region" description="Helical" evidence="1">
    <location>
        <begin position="136"/>
        <end position="157"/>
    </location>
</feature>
<dbReference type="Proteomes" id="UP000548423">
    <property type="component" value="Unassembled WGS sequence"/>
</dbReference>
<feature type="transmembrane region" description="Helical" evidence="1">
    <location>
        <begin position="81"/>
        <end position="102"/>
    </location>
</feature>
<organism evidence="4 5">
    <name type="scientific">Neobacillus niacini</name>
    <dbReference type="NCBI Taxonomy" id="86668"/>
    <lineage>
        <taxon>Bacteria</taxon>
        <taxon>Bacillati</taxon>
        <taxon>Bacillota</taxon>
        <taxon>Bacilli</taxon>
        <taxon>Bacillales</taxon>
        <taxon>Bacillaceae</taxon>
        <taxon>Neobacillus</taxon>
    </lineage>
</organism>
<feature type="transmembrane region" description="Helical" evidence="1">
    <location>
        <begin position="236"/>
        <end position="255"/>
    </location>
</feature>
<feature type="transmembrane region" description="Helical" evidence="1">
    <location>
        <begin position="185"/>
        <end position="206"/>
    </location>
</feature>
<dbReference type="PANTHER" id="PTHR37810">
    <property type="entry name" value="IMMUNITY PROTEIN SDPI"/>
    <property type="match status" value="1"/>
</dbReference>
<keyword evidence="1" id="KW-0472">Membrane</keyword>
<comment type="caution">
    <text evidence="4">The sequence shown here is derived from an EMBL/GenBank/DDBJ whole genome shotgun (WGS) entry which is preliminary data.</text>
</comment>
<dbReference type="InterPro" id="IPR043831">
    <property type="entry name" value="DUF5808"/>
</dbReference>
<evidence type="ECO:0000259" key="2">
    <source>
        <dbReference type="Pfam" id="PF07853"/>
    </source>
</evidence>
<accession>A0A852TFT8</accession>
<gene>
    <name evidence="4" type="ORF">F4694_003749</name>
</gene>
<reference evidence="5" key="1">
    <citation type="submission" date="2020-07" db="EMBL/GenBank/DDBJ databases">
        <authorList>
            <person name="Partida-Martinez L."/>
            <person name="Huntemann M."/>
            <person name="Clum A."/>
            <person name="Wang J."/>
            <person name="Palaniappan K."/>
            <person name="Ritter S."/>
            <person name="Chen I.-M."/>
            <person name="Stamatis D."/>
            <person name="Reddy T."/>
            <person name="O'Malley R."/>
            <person name="Daum C."/>
            <person name="Shapiro N."/>
            <person name="Ivanova N."/>
            <person name="Kyrpides N."/>
            <person name="Woyke T."/>
        </authorList>
    </citation>
    <scope>NUCLEOTIDE SEQUENCE [LARGE SCALE GENOMIC DNA]</scope>
    <source>
        <strain evidence="5">AT2.8</strain>
    </source>
</reference>
<feature type="domain" description="DUF5808" evidence="3">
    <location>
        <begin position="322"/>
        <end position="347"/>
    </location>
</feature>
<proteinExistence type="predicted"/>
<feature type="transmembrane region" description="Helical" evidence="1">
    <location>
        <begin position="261"/>
        <end position="287"/>
    </location>
</feature>
<evidence type="ECO:0000313" key="5">
    <source>
        <dbReference type="Proteomes" id="UP000548423"/>
    </source>
</evidence>
<feature type="transmembrane region" description="Helical" evidence="1">
    <location>
        <begin position="51"/>
        <end position="69"/>
    </location>
</feature>
<dbReference type="AlphaFoldDB" id="A0A852TFT8"/>
<sequence>MTLAIFLFISIILVCIQTATPYLVKRTIIFGVTVPEKHIKNEQLLSYKKRYTFMVALFSFIVLASYMIWVLMSTQGEEKTVLIGTLIQFGIILFSLSFYFFYHGKTLQLKKKNNWMDNLTQVKVSDLTVRSQDEMLPWYVFLLPMMITVGVIGYTIFQYDLLPEQIPTHWGINGEADAFTEKTPISAILMPLTLLAMQAMFLGINLGKNKSGFKLSATGLNASRTRQLTLRKNSSWLMFGISLLLTVMFSFFQLTTIHPDLFAGTVMMVTPIIFLVIVLAGTIVFAVKVGRSDKQSIDEVKEEITDYDDDTHWKGGIFYFNRNDPSIFVEKRFGVGWTLNFANPIGYIIVFFPLVVVIVLSAL</sequence>
<evidence type="ECO:0000256" key="1">
    <source>
        <dbReference type="SAM" id="Phobius"/>
    </source>
</evidence>
<keyword evidence="1" id="KW-1133">Transmembrane helix</keyword>